<sequence length="229" mass="25245">MIETAAAPDLEAIAAKLAKLQAALASGLPRERCLRRWSEFIRERDGQRCVDCHSRQRLSAHHICRKSFIDGAQFQTGNGITLCSACHREMHRGFNARPDLSLPVDAQGGEKLASMERLYSILTDDAVERGLMRDDFYFLTDELLTSFKRMQGYDSTTYFPGSRIEQAYLILAEGEAGARRALAAANGIPMTDQPLLPGGLYLVVAGEGGETQKGIVIQTYMPRSKSSSV</sequence>
<protein>
    <recommendedName>
        <fullName evidence="3">HNH endonuclease</fullName>
    </recommendedName>
</protein>
<dbReference type="RefSeq" id="WP_422865453.1">
    <property type="nucleotide sequence ID" value="NZ_JAMSKV010000019.1"/>
</dbReference>
<keyword evidence="2" id="KW-1185">Reference proteome</keyword>
<gene>
    <name evidence="1" type="ORF">NFI95_16090</name>
</gene>
<dbReference type="InterPro" id="IPR003615">
    <property type="entry name" value="HNH_nuc"/>
</dbReference>
<comment type="caution">
    <text evidence="1">The sequence shown here is derived from an EMBL/GenBank/DDBJ whole genome shotgun (WGS) entry which is preliminary data.</text>
</comment>
<reference evidence="1 2" key="1">
    <citation type="submission" date="2022-06" db="EMBL/GenBank/DDBJ databases">
        <title>Endosaccharibacter gen. nov., sp. nov., endophytic bacteria isolated from sugarcane.</title>
        <authorList>
            <person name="Pitiwittayakul N."/>
            <person name="Yukphan P."/>
            <person name="Charoenyingcharoen P."/>
            <person name="Tanasupawat S."/>
        </authorList>
    </citation>
    <scope>NUCLEOTIDE SEQUENCE [LARGE SCALE GENOMIC DNA]</scope>
    <source>
        <strain evidence="1 2">KSS8</strain>
    </source>
</reference>
<evidence type="ECO:0000313" key="1">
    <source>
        <dbReference type="EMBL" id="MCQ8279963.1"/>
    </source>
</evidence>
<dbReference type="CDD" id="cd00085">
    <property type="entry name" value="HNHc"/>
    <property type="match status" value="1"/>
</dbReference>
<proteinExistence type="predicted"/>
<dbReference type="Proteomes" id="UP001524587">
    <property type="component" value="Unassembled WGS sequence"/>
</dbReference>
<organism evidence="1 2">
    <name type="scientific">Endosaccharibacter trunci</name>
    <dbReference type="NCBI Taxonomy" id="2812733"/>
    <lineage>
        <taxon>Bacteria</taxon>
        <taxon>Pseudomonadati</taxon>
        <taxon>Pseudomonadota</taxon>
        <taxon>Alphaproteobacteria</taxon>
        <taxon>Acetobacterales</taxon>
        <taxon>Acetobacteraceae</taxon>
        <taxon>Endosaccharibacter</taxon>
    </lineage>
</organism>
<evidence type="ECO:0008006" key="3">
    <source>
        <dbReference type="Google" id="ProtNLM"/>
    </source>
</evidence>
<accession>A0ABT1WDS5</accession>
<evidence type="ECO:0000313" key="2">
    <source>
        <dbReference type="Proteomes" id="UP001524587"/>
    </source>
</evidence>
<dbReference type="EMBL" id="JAMSKV010000019">
    <property type="protein sequence ID" value="MCQ8279963.1"/>
    <property type="molecule type" value="Genomic_DNA"/>
</dbReference>
<name>A0ABT1WDS5_9PROT</name>
<dbReference type="Gene3D" id="1.10.30.50">
    <property type="match status" value="1"/>
</dbReference>